<organism evidence="1 2">
    <name type="scientific">Candidatus Beckwithbacteria bacterium CG10_big_fil_rev_8_21_14_0_10_34_10</name>
    <dbReference type="NCBI Taxonomy" id="1974495"/>
    <lineage>
        <taxon>Bacteria</taxon>
        <taxon>Candidatus Beckwithiibacteriota</taxon>
    </lineage>
</organism>
<dbReference type="AlphaFoldDB" id="A0A2H0W908"/>
<sequence>MEDGKTYQNEEEIRAFGEAVGDFLDAFRALDRDRKKDVLKDLNGWKASIGAEIEPPQTAAVPTGNL</sequence>
<name>A0A2H0W908_9BACT</name>
<proteinExistence type="predicted"/>
<accession>A0A2H0W908</accession>
<evidence type="ECO:0000313" key="1">
    <source>
        <dbReference type="EMBL" id="PIS09143.1"/>
    </source>
</evidence>
<reference evidence="2" key="1">
    <citation type="submission" date="2017-09" db="EMBL/GenBank/DDBJ databases">
        <title>Depth-based differentiation of microbial function through sediment-hosted aquifers and enrichment of novel symbionts in the deep terrestrial subsurface.</title>
        <authorList>
            <person name="Probst A.J."/>
            <person name="Ladd B."/>
            <person name="Jarett J.K."/>
            <person name="Geller-Mcgrath D.E."/>
            <person name="Sieber C.M.K."/>
            <person name="Emerson J.B."/>
            <person name="Anantharaman K."/>
            <person name="Thomas B.C."/>
            <person name="Malmstrom R."/>
            <person name="Stieglmeier M."/>
            <person name="Klingl A."/>
            <person name="Woyke T."/>
            <person name="Ryan C.M."/>
            <person name="Banfield J.F."/>
        </authorList>
    </citation>
    <scope>NUCLEOTIDE SEQUENCE [LARGE SCALE GENOMIC DNA]</scope>
</reference>
<dbReference type="EMBL" id="PEZT01000016">
    <property type="protein sequence ID" value="PIS09143.1"/>
    <property type="molecule type" value="Genomic_DNA"/>
</dbReference>
<comment type="caution">
    <text evidence="1">The sequence shown here is derived from an EMBL/GenBank/DDBJ whole genome shotgun (WGS) entry which is preliminary data.</text>
</comment>
<dbReference type="Proteomes" id="UP000230093">
    <property type="component" value="Unassembled WGS sequence"/>
</dbReference>
<evidence type="ECO:0000313" key="2">
    <source>
        <dbReference type="Proteomes" id="UP000230093"/>
    </source>
</evidence>
<gene>
    <name evidence="1" type="ORF">COT75_02690</name>
</gene>
<protein>
    <submittedName>
        <fullName evidence="1">Uncharacterized protein</fullName>
    </submittedName>
</protein>